<feature type="non-terminal residue" evidence="8">
    <location>
        <position position="1569"/>
    </location>
</feature>
<comment type="subcellular location">
    <subcellularLocation>
        <location evidence="1">Membrane</location>
        <topology evidence="1">Lipid-anchor</topology>
    </subcellularLocation>
</comment>
<keyword evidence="9" id="KW-1185">Reference proteome</keyword>
<dbReference type="PROSITE" id="PS51893">
    <property type="entry name" value="AKAP_CAM_BD"/>
    <property type="match status" value="2"/>
</dbReference>
<feature type="region of interest" description="Disordered" evidence="6">
    <location>
        <begin position="1465"/>
        <end position="1487"/>
    </location>
</feature>
<dbReference type="GO" id="GO:0010739">
    <property type="term" value="P:positive regulation of protein kinase A signaling"/>
    <property type="evidence" value="ECO:0007669"/>
    <property type="project" value="InterPro"/>
</dbReference>
<evidence type="ECO:0000256" key="5">
    <source>
        <dbReference type="ARBA" id="ARBA00023288"/>
    </source>
</evidence>
<name>A0A8J7TE45_ATRSP</name>
<accession>A0A8J7TE45</accession>
<dbReference type="PANTHER" id="PTHR23209:SF4">
    <property type="entry name" value="A-KINASE ANCHOR PROTEIN 12"/>
    <property type="match status" value="1"/>
</dbReference>
<feature type="compositionally biased region" description="Basic and acidic residues" evidence="6">
    <location>
        <begin position="364"/>
        <end position="373"/>
    </location>
</feature>
<dbReference type="InterPro" id="IPR001573">
    <property type="entry name" value="AKAP_WSK"/>
</dbReference>
<feature type="region of interest" description="Disordered" evidence="6">
    <location>
        <begin position="184"/>
        <end position="224"/>
    </location>
</feature>
<evidence type="ECO:0000256" key="1">
    <source>
        <dbReference type="ARBA" id="ARBA00004635"/>
    </source>
</evidence>
<feature type="compositionally biased region" description="Polar residues" evidence="6">
    <location>
        <begin position="1560"/>
        <end position="1569"/>
    </location>
</feature>
<proteinExistence type="predicted"/>
<feature type="non-terminal residue" evidence="8">
    <location>
        <position position="1"/>
    </location>
</feature>
<feature type="compositionally biased region" description="Basic and acidic residues" evidence="6">
    <location>
        <begin position="531"/>
        <end position="544"/>
    </location>
</feature>
<feature type="compositionally biased region" description="Basic and acidic residues" evidence="6">
    <location>
        <begin position="124"/>
        <end position="134"/>
    </location>
</feature>
<comment type="caution">
    <text evidence="8">The sequence shown here is derived from an EMBL/GenBank/DDBJ whole genome shotgun (WGS) entry which is preliminary data.</text>
</comment>
<evidence type="ECO:0000256" key="3">
    <source>
        <dbReference type="ARBA" id="ARBA00022860"/>
    </source>
</evidence>
<evidence type="ECO:0000313" key="8">
    <source>
        <dbReference type="EMBL" id="MBN3320119.1"/>
    </source>
</evidence>
<feature type="compositionally biased region" description="Polar residues" evidence="6">
    <location>
        <begin position="618"/>
        <end position="627"/>
    </location>
</feature>
<feature type="region of interest" description="Disordered" evidence="6">
    <location>
        <begin position="238"/>
        <end position="678"/>
    </location>
</feature>
<reference evidence="8" key="1">
    <citation type="journal article" date="2021" name="Cell">
        <title>Tracing the genetic footprints of vertebrate landing in non-teleost ray-finned fishes.</title>
        <authorList>
            <person name="Bi X."/>
            <person name="Wang K."/>
            <person name="Yang L."/>
            <person name="Pan H."/>
            <person name="Jiang H."/>
            <person name="Wei Q."/>
            <person name="Fang M."/>
            <person name="Yu H."/>
            <person name="Zhu C."/>
            <person name="Cai Y."/>
            <person name="He Y."/>
            <person name="Gan X."/>
            <person name="Zeng H."/>
            <person name="Yu D."/>
            <person name="Zhu Y."/>
            <person name="Jiang H."/>
            <person name="Qiu Q."/>
            <person name="Yang H."/>
            <person name="Zhang Y.E."/>
            <person name="Wang W."/>
            <person name="Zhu M."/>
            <person name="He S."/>
            <person name="Zhang G."/>
        </authorList>
    </citation>
    <scope>NUCLEOTIDE SEQUENCE</scope>
    <source>
        <strain evidence="8">Allg_001</strain>
    </source>
</reference>
<feature type="compositionally biased region" description="Low complexity" evidence="6">
    <location>
        <begin position="344"/>
        <end position="355"/>
    </location>
</feature>
<feature type="compositionally biased region" description="Basic and acidic residues" evidence="6">
    <location>
        <begin position="485"/>
        <end position="511"/>
    </location>
</feature>
<feature type="compositionally biased region" description="Basic and acidic residues" evidence="6">
    <location>
        <begin position="965"/>
        <end position="976"/>
    </location>
</feature>
<dbReference type="Pfam" id="PF03832">
    <property type="entry name" value="WSK"/>
    <property type="match status" value="2"/>
</dbReference>
<feature type="region of interest" description="Disordered" evidence="6">
    <location>
        <begin position="1380"/>
        <end position="1410"/>
    </location>
</feature>
<feature type="domain" description="A kinase-anchoring proteins AKAP-5 and AKAP-12 calmodulin (CaM)-binding" evidence="7">
    <location>
        <begin position="592"/>
        <end position="612"/>
    </location>
</feature>
<evidence type="ECO:0000256" key="6">
    <source>
        <dbReference type="SAM" id="MobiDB-lite"/>
    </source>
</evidence>
<feature type="compositionally biased region" description="Low complexity" evidence="6">
    <location>
        <begin position="472"/>
        <end position="484"/>
    </location>
</feature>
<feature type="region of interest" description="Disordered" evidence="6">
    <location>
        <begin position="1530"/>
        <end position="1569"/>
    </location>
</feature>
<feature type="compositionally biased region" description="Basic and acidic residues" evidence="6">
    <location>
        <begin position="1531"/>
        <end position="1541"/>
    </location>
</feature>
<keyword evidence="4" id="KW-0472">Membrane</keyword>
<protein>
    <submittedName>
        <fullName evidence="8">AKA12 protein</fullName>
    </submittedName>
</protein>
<dbReference type="GO" id="GO:0005516">
    <property type="term" value="F:calmodulin binding"/>
    <property type="evidence" value="ECO:0007669"/>
    <property type="project" value="UniProtKB-KW"/>
</dbReference>
<evidence type="ECO:0000256" key="2">
    <source>
        <dbReference type="ARBA" id="ARBA00022553"/>
    </source>
</evidence>
<gene>
    <name evidence="8" type="primary">Akap12</name>
    <name evidence="8" type="ORF">GTO95_0003555</name>
</gene>
<feature type="compositionally biased region" description="Polar residues" evidence="6">
    <location>
        <begin position="323"/>
        <end position="334"/>
    </location>
</feature>
<dbReference type="GO" id="GO:0051018">
    <property type="term" value="F:protein kinase A binding"/>
    <property type="evidence" value="ECO:0007669"/>
    <property type="project" value="InterPro"/>
</dbReference>
<feature type="compositionally biased region" description="Polar residues" evidence="6">
    <location>
        <begin position="380"/>
        <end position="391"/>
    </location>
</feature>
<dbReference type="GO" id="GO:0005737">
    <property type="term" value="C:cytoplasm"/>
    <property type="evidence" value="ECO:0007669"/>
    <property type="project" value="TreeGrafter"/>
</dbReference>
<feature type="compositionally biased region" description="Basic and acidic residues" evidence="6">
    <location>
        <begin position="238"/>
        <end position="251"/>
    </location>
</feature>
<feature type="compositionally biased region" description="Basic and acidic residues" evidence="6">
    <location>
        <begin position="144"/>
        <end position="156"/>
    </location>
</feature>
<evidence type="ECO:0000313" key="9">
    <source>
        <dbReference type="Proteomes" id="UP000736164"/>
    </source>
</evidence>
<dbReference type="GO" id="GO:0090036">
    <property type="term" value="P:regulation of protein kinase C signaling"/>
    <property type="evidence" value="ECO:0007669"/>
    <property type="project" value="InterPro"/>
</dbReference>
<dbReference type="Proteomes" id="UP000736164">
    <property type="component" value="Unassembled WGS sequence"/>
</dbReference>
<feature type="region of interest" description="Disordered" evidence="6">
    <location>
        <begin position="959"/>
        <end position="979"/>
    </location>
</feature>
<evidence type="ECO:0000259" key="7">
    <source>
        <dbReference type="PROSITE" id="PS51893"/>
    </source>
</evidence>
<dbReference type="GO" id="GO:0007165">
    <property type="term" value="P:signal transduction"/>
    <property type="evidence" value="ECO:0007669"/>
    <property type="project" value="TreeGrafter"/>
</dbReference>
<feature type="region of interest" description="Disordered" evidence="6">
    <location>
        <begin position="64"/>
        <end position="171"/>
    </location>
</feature>
<dbReference type="EMBL" id="JAAWVO010050964">
    <property type="protein sequence ID" value="MBN3320119.1"/>
    <property type="molecule type" value="Genomic_DNA"/>
</dbReference>
<keyword evidence="5" id="KW-0449">Lipoprotein</keyword>
<dbReference type="GO" id="GO:0016020">
    <property type="term" value="C:membrane"/>
    <property type="evidence" value="ECO:0007669"/>
    <property type="project" value="UniProtKB-SubCell"/>
</dbReference>
<dbReference type="InterPro" id="IPR028540">
    <property type="entry name" value="AKAP12"/>
</dbReference>
<feature type="domain" description="A kinase-anchoring proteins AKAP-5 and AKAP-12 calmodulin (CaM)-binding" evidence="7">
    <location>
        <begin position="438"/>
        <end position="458"/>
    </location>
</feature>
<evidence type="ECO:0000256" key="4">
    <source>
        <dbReference type="ARBA" id="ARBA00023136"/>
    </source>
</evidence>
<feature type="compositionally biased region" description="Basic and acidic residues" evidence="6">
    <location>
        <begin position="28"/>
        <end position="41"/>
    </location>
</feature>
<feature type="compositionally biased region" description="Polar residues" evidence="6">
    <location>
        <begin position="565"/>
        <end position="585"/>
    </location>
</feature>
<feature type="compositionally biased region" description="Acidic residues" evidence="6">
    <location>
        <begin position="1542"/>
        <end position="1552"/>
    </location>
</feature>
<organism evidence="8 9">
    <name type="scientific">Atractosteus spatula</name>
    <name type="common">Alligator gar</name>
    <name type="synonym">Lepisosteus spatula</name>
    <dbReference type="NCBI Taxonomy" id="7917"/>
    <lineage>
        <taxon>Eukaryota</taxon>
        <taxon>Metazoa</taxon>
        <taxon>Chordata</taxon>
        <taxon>Craniata</taxon>
        <taxon>Vertebrata</taxon>
        <taxon>Euteleostomi</taxon>
        <taxon>Actinopterygii</taxon>
        <taxon>Neopterygii</taxon>
        <taxon>Holostei</taxon>
        <taxon>Semionotiformes</taxon>
        <taxon>Lepisosteidae</taxon>
        <taxon>Atractosteus</taxon>
    </lineage>
</organism>
<feature type="compositionally biased region" description="Basic and acidic residues" evidence="6">
    <location>
        <begin position="291"/>
        <end position="312"/>
    </location>
</feature>
<feature type="compositionally biased region" description="Basic and acidic residues" evidence="6">
    <location>
        <begin position="1391"/>
        <end position="1400"/>
    </location>
</feature>
<sequence length="1569" mass="171571">MEDLQEEAEPQVNGEKEEQDSPAANDVTPKEETPKEEKANEASEVGFKKVFKFVGFKFTVKKDKTEKTEPVQLLTVKKEEGEEKSLDVTEDAKGDESKTEAKAKVPEEQEVTKTADEPAATESPSEKVNGDATEKVAQQTEPSEDVKPEKEVEKPAESPTSPLQEIQSPLKRFFTQGLFSSLKKKTPFKKTKEEEETAEEKAALPLAQEESKTSPLPETAPLVVIEQKEDEIKVEIEVAPKVSKEDDEKPSDLQNAVLEEAAEVTKEDESVEEQPITKEESQESEATTESKTTEEHVPDTLEGEQKSEHPSPDDAPTAKMPETITTEAEILSSQEKAKVQGSPLKKLFTGTGLKKLSGKKQKGKKEDETKLAESGENVIEQIQSSTESAEVQKSDSSPSSPEESTERFIGEAAQTETPGPDVEGDGATSDGERKRDGITPWASFKKLVTPKKRVKRPSESDKEDDANEKPKSATMSSTESSGSTEKPEEPKPSEEEQKMERSTEEPKKKVDTSVSWEALICVGSSKKRARKTSDSDDESPKIEEEAQNLGEESAKSKEAAVESPIASSQEADQEQLASSPDQAGSPSDGEGVSTWESFKRLVTPRRKAKLEDKPEESSAVTTEQIPSDSEAGKEESTFSLKKLIPGRRKKRSDAKLEQAPADEADKVVGSAEEDSDTPAVVPLSEYDTEQIDATVIQVSVEKAIPDMDERSPSWISATVTEEIIQEQIESISKHQPLSDIPEEVVVEETTITRSPTEVEDHISPDDTIAQDIMELTSEAVTALEQAPEESFAEETTEMVSAVSRLTESPGTSGDATPVPGVYEVKQTDKILQEVAENIKLTPIALSVTNTTEQPEETVVVTVPHLMASAVKEDPIVMQKEAEAVAICTGLSTQEIEAVETNLQKSTVEVITLVMEAISTEVVAEEKTELFQEAGAVEEEVCNAEVQDIKTEYQEVEQQAEAGETVEEKELQEDKASQQDGTLEEIIESESLQPITVSGQQDECEFHEDQEVVELTPEIEPAEGQAVERVEELICTTPVEVTETLVTEEEKLQEFKEVKDLADLEVPGEEIIQCAAQEVVASMPEAPTSESSEMKEAPFAVSAPAVEPEVQAVQKVEELICASSVDVTETSVIEEERVLEFKEVKDLADLQVPVEDVIQCAAQEVVASMPEAPTSESSEMKEAPFAVSAPAVEPEVPAVQKVEELICASSVEDQHTIDEAAALLVEAAIGAVTGSLAEEKDEKSQLGAPLFSVPEKSDNEDETGVCEKQGETGDVTCEQVEMHERVIETIVIEKQSTMIVQQIIQNVVENLTEKDNKVEEKSQQPVLEEVQHETSITDVQKIVEEVQTETAVAVDNKIEELPVKDDVQQDVAKTDVKTEKLVEDTEIDPPVVEDKQIEKDSTSGVSHDASIDAQGQKTLQCDVSAVEDLSCQTEIKEELQVKKDLVEDAKSLETAREDDICQMATLESVQTESVSKEVTESPTEAIEETQSTVLVDGETVSKADVVQDQMLSSESEQSKADVVEDVQIQAETSEKTEVKQDEPKEELETEITQDAEKEIEQVSSEQTAAS</sequence>
<feature type="compositionally biased region" description="Basic and acidic residues" evidence="6">
    <location>
        <begin position="76"/>
        <end position="116"/>
    </location>
</feature>
<keyword evidence="3" id="KW-0112">Calmodulin-binding</keyword>
<keyword evidence="2" id="KW-0597">Phosphoprotein</keyword>
<feature type="region of interest" description="Disordered" evidence="6">
    <location>
        <begin position="1"/>
        <end position="44"/>
    </location>
</feature>
<dbReference type="PANTHER" id="PTHR23209">
    <property type="entry name" value="A-KINASE ANCHOR PROTEIN 12"/>
    <property type="match status" value="1"/>
</dbReference>